<dbReference type="Gene3D" id="1.20.1250.20">
    <property type="entry name" value="MFS general substrate transporter like domains"/>
    <property type="match status" value="1"/>
</dbReference>
<keyword evidence="3 9" id="KW-0813">Transport</keyword>
<dbReference type="SUPFAM" id="SSF103473">
    <property type="entry name" value="MFS general substrate transporter"/>
    <property type="match status" value="1"/>
</dbReference>
<dbReference type="InParanoid" id="W3X873"/>
<evidence type="ECO:0000256" key="8">
    <source>
        <dbReference type="ARBA" id="ARBA00043213"/>
    </source>
</evidence>
<dbReference type="InterPro" id="IPR003663">
    <property type="entry name" value="Sugar/inositol_transpt"/>
</dbReference>
<dbReference type="KEGG" id="pfy:PFICI_06614"/>
<feature type="transmembrane region" description="Helical" evidence="10">
    <location>
        <begin position="195"/>
        <end position="215"/>
    </location>
</feature>
<dbReference type="OrthoDB" id="508119at2759"/>
<name>W3X873_PESFW</name>
<evidence type="ECO:0000256" key="1">
    <source>
        <dbReference type="ARBA" id="ARBA00004141"/>
    </source>
</evidence>
<organism evidence="12 13">
    <name type="scientific">Pestalotiopsis fici (strain W106-1 / CGMCC3.15140)</name>
    <dbReference type="NCBI Taxonomy" id="1229662"/>
    <lineage>
        <taxon>Eukaryota</taxon>
        <taxon>Fungi</taxon>
        <taxon>Dikarya</taxon>
        <taxon>Ascomycota</taxon>
        <taxon>Pezizomycotina</taxon>
        <taxon>Sordariomycetes</taxon>
        <taxon>Xylariomycetidae</taxon>
        <taxon>Amphisphaeriales</taxon>
        <taxon>Sporocadaceae</taxon>
        <taxon>Pestalotiopsis</taxon>
    </lineage>
</organism>
<evidence type="ECO:0000313" key="12">
    <source>
        <dbReference type="EMBL" id="ETS81612.1"/>
    </source>
</evidence>
<comment type="similarity">
    <text evidence="2 9">Belongs to the major facilitator superfamily. Sugar transporter (TC 2.A.1.1) family.</text>
</comment>
<dbReference type="InterPro" id="IPR020846">
    <property type="entry name" value="MFS_dom"/>
</dbReference>
<feature type="transmembrane region" description="Helical" evidence="10">
    <location>
        <begin position="331"/>
        <end position="353"/>
    </location>
</feature>
<feature type="transmembrane region" description="Helical" evidence="10">
    <location>
        <begin position="433"/>
        <end position="454"/>
    </location>
</feature>
<evidence type="ECO:0000256" key="6">
    <source>
        <dbReference type="ARBA" id="ARBA00022989"/>
    </source>
</evidence>
<dbReference type="GO" id="GO:0005351">
    <property type="term" value="F:carbohydrate:proton symporter activity"/>
    <property type="evidence" value="ECO:0007669"/>
    <property type="project" value="TreeGrafter"/>
</dbReference>
<comment type="subcellular location">
    <subcellularLocation>
        <location evidence="1">Membrane</location>
        <topology evidence="1">Multi-pass membrane protein</topology>
    </subcellularLocation>
</comment>
<keyword evidence="5" id="KW-0672">Quinate metabolism</keyword>
<gene>
    <name evidence="12" type="ORF">PFICI_06614</name>
</gene>
<dbReference type="PANTHER" id="PTHR48022">
    <property type="entry name" value="PLASTIDIC GLUCOSE TRANSPORTER 4"/>
    <property type="match status" value="1"/>
</dbReference>
<dbReference type="InterPro" id="IPR036259">
    <property type="entry name" value="MFS_trans_sf"/>
</dbReference>
<dbReference type="GeneID" id="19271627"/>
<keyword evidence="6 10" id="KW-1133">Transmembrane helix</keyword>
<dbReference type="FunFam" id="1.20.1250.20:FF:000134">
    <property type="entry name" value="MFS sugar transporter protein"/>
    <property type="match status" value="1"/>
</dbReference>
<feature type="transmembrane region" description="Helical" evidence="10">
    <location>
        <begin position="160"/>
        <end position="180"/>
    </location>
</feature>
<dbReference type="GO" id="GO:0016020">
    <property type="term" value="C:membrane"/>
    <property type="evidence" value="ECO:0007669"/>
    <property type="project" value="UniProtKB-SubCell"/>
</dbReference>
<dbReference type="PROSITE" id="PS50850">
    <property type="entry name" value="MFS"/>
    <property type="match status" value="1"/>
</dbReference>
<dbReference type="InterPro" id="IPR050360">
    <property type="entry name" value="MFS_Sugar_Transporters"/>
</dbReference>
<dbReference type="Proteomes" id="UP000030651">
    <property type="component" value="Unassembled WGS sequence"/>
</dbReference>
<evidence type="ECO:0000259" key="11">
    <source>
        <dbReference type="PROSITE" id="PS50850"/>
    </source>
</evidence>
<dbReference type="AlphaFoldDB" id="W3X873"/>
<dbReference type="NCBIfam" id="TIGR00879">
    <property type="entry name" value="SP"/>
    <property type="match status" value="1"/>
</dbReference>
<evidence type="ECO:0000256" key="5">
    <source>
        <dbReference type="ARBA" id="ARBA00022911"/>
    </source>
</evidence>
<feature type="transmembrane region" description="Helical" evidence="10">
    <location>
        <begin position="360"/>
        <end position="379"/>
    </location>
</feature>
<keyword evidence="13" id="KW-1185">Reference proteome</keyword>
<evidence type="ECO:0000256" key="3">
    <source>
        <dbReference type="ARBA" id="ARBA00022448"/>
    </source>
</evidence>
<feature type="transmembrane region" description="Helical" evidence="10">
    <location>
        <begin position="72"/>
        <end position="91"/>
    </location>
</feature>
<evidence type="ECO:0000256" key="4">
    <source>
        <dbReference type="ARBA" id="ARBA00022692"/>
    </source>
</evidence>
<proteinExistence type="inferred from homology"/>
<evidence type="ECO:0000313" key="13">
    <source>
        <dbReference type="Proteomes" id="UP000030651"/>
    </source>
</evidence>
<evidence type="ECO:0000256" key="7">
    <source>
        <dbReference type="ARBA" id="ARBA00023136"/>
    </source>
</evidence>
<feature type="transmembrane region" description="Helical" evidence="10">
    <location>
        <begin position="98"/>
        <end position="116"/>
    </location>
</feature>
<feature type="transmembrane region" description="Helical" evidence="10">
    <location>
        <begin position="460"/>
        <end position="482"/>
    </location>
</feature>
<feature type="domain" description="Major facilitator superfamily (MFS) profile" evidence="11">
    <location>
        <begin position="27"/>
        <end position="487"/>
    </location>
</feature>
<evidence type="ECO:0000256" key="10">
    <source>
        <dbReference type="SAM" id="Phobius"/>
    </source>
</evidence>
<feature type="transmembrane region" description="Helical" evidence="10">
    <location>
        <begin position="399"/>
        <end position="421"/>
    </location>
</feature>
<dbReference type="Pfam" id="PF00083">
    <property type="entry name" value="Sugar_tr"/>
    <property type="match status" value="1"/>
</dbReference>
<protein>
    <recommendedName>
        <fullName evidence="8">Quinate transporter</fullName>
    </recommendedName>
</protein>
<dbReference type="RefSeq" id="XP_007833386.1">
    <property type="nucleotide sequence ID" value="XM_007835195.1"/>
</dbReference>
<keyword evidence="4 10" id="KW-0812">Transmembrane</keyword>
<evidence type="ECO:0000256" key="2">
    <source>
        <dbReference type="ARBA" id="ARBA00010992"/>
    </source>
</evidence>
<dbReference type="PANTHER" id="PTHR48022:SF34">
    <property type="entry name" value="MAJOR FACILITATOR SUPERFAMILY (MFS) PROFILE DOMAIN-CONTAINING PROTEIN-RELATED"/>
    <property type="match status" value="1"/>
</dbReference>
<feature type="transmembrane region" description="Helical" evidence="10">
    <location>
        <begin position="128"/>
        <end position="148"/>
    </location>
</feature>
<dbReference type="eggNOG" id="KOG0254">
    <property type="taxonomic scope" value="Eukaryota"/>
</dbReference>
<dbReference type="InterPro" id="IPR005829">
    <property type="entry name" value="Sugar_transporter_CS"/>
</dbReference>
<dbReference type="PRINTS" id="PR00171">
    <property type="entry name" value="SUGRTRNSPORT"/>
</dbReference>
<reference evidence="13" key="1">
    <citation type="journal article" date="2015" name="BMC Genomics">
        <title>Genomic and transcriptomic analysis of the endophytic fungus Pestalotiopsis fici reveals its lifestyle and high potential for synthesis of natural products.</title>
        <authorList>
            <person name="Wang X."/>
            <person name="Zhang X."/>
            <person name="Liu L."/>
            <person name="Xiang M."/>
            <person name="Wang W."/>
            <person name="Sun X."/>
            <person name="Che Y."/>
            <person name="Guo L."/>
            <person name="Liu G."/>
            <person name="Guo L."/>
            <person name="Wang C."/>
            <person name="Yin W.B."/>
            <person name="Stadler M."/>
            <person name="Zhang X."/>
            <person name="Liu X."/>
        </authorList>
    </citation>
    <scope>NUCLEOTIDE SEQUENCE [LARGE SCALE GENOMIC DNA]</scope>
    <source>
        <strain evidence="13">W106-1 / CGMCC3.15140</strain>
    </source>
</reference>
<keyword evidence="7 10" id="KW-0472">Membrane</keyword>
<dbReference type="PROSITE" id="PS00217">
    <property type="entry name" value="SUGAR_TRANSPORT_2"/>
    <property type="match status" value="1"/>
</dbReference>
<accession>W3X873</accession>
<dbReference type="EMBL" id="KI912112">
    <property type="protein sequence ID" value="ETS81612.1"/>
    <property type="molecule type" value="Genomic_DNA"/>
</dbReference>
<dbReference type="InterPro" id="IPR005828">
    <property type="entry name" value="MFS_sugar_transport-like"/>
</dbReference>
<dbReference type="PROSITE" id="PS00216">
    <property type="entry name" value="SUGAR_TRANSPORT_1"/>
    <property type="match status" value="1"/>
</dbReference>
<sequence>MRNPFAINEGIHGPAPKQIYGWRPYALACSSSWAAAMFGYDSAFIGSTLTLTSFKNDFGLGGEAATRLSSNITSIFQAGAFFGAIFGFVIAEKWGRKPNLIVSSLVFLLGALLQTFCKGSSQIGMMYAGRILTGIGVGASSLINPIYISESSPAAIRRRMIGIFEIFLQIASLCGFWVTYGVNQGLPSSTMQWRIPFAVQTIPAGFCVICMVFMVESPRWLAKKRRYAEALETLAWLRHLPADHVYVQEEMTLIRTSLGSESENFGSASNALSLNALRGAWAELWSPSMRFRVGFAMAMKWMSNVSGVNALNYYTPVIFKSLGFSGASVSLLATGIYGVVKSLVTVIFLWFMVDRWERRPFLLIGTGIIMVCMFYLGAYSRISHSFETSPPRDGGAYTAIVLTYVYAAAYCISWNAAPWVFAAEVFPTNIRTLGMLVAVLNQWLAQFVIVYAIPYMIADISYGIFFFFGACITVSGLAVYLLMPETKGFPLEDMHYIFENGHWFAPRMRAAAEELQAEQNRMREIEANKPIVEEIP</sequence>
<dbReference type="HOGENOM" id="CLU_001265_30_12_1"/>
<evidence type="ECO:0000256" key="9">
    <source>
        <dbReference type="RuleBase" id="RU003346"/>
    </source>
</evidence>